<accession>A0A1I2PU69</accession>
<sequence>MKKKKLLACGLTALLLLAGCGNSATNDGSDKAAKSSKSHYPLTIHNYTKAEGGKDWKKKDQVVKKEPKRVMATTRTVAELLLHLGLKDRIVGVGGNFGAADTSVEKQYNSLKKLGSSYVGKEVAIGTNPDIIVSRGDLFDNADWGVGTVDSLNSMGVTTYALKSSIRGGTYDDIYKDIDNLGKIFNVQDKAKAFSNKLKTHQKKITAQLSKIKKPQTFAYLHMSDPKEVYVYSAYGETFFNNAFKMVKLSNVFQNINGNVSVETLVKTNPDVLIVLDWGADGSKMKKALYTNPKLSSMKAIKNKKIYSMDYNYLFSYSYNTLDGLDTLAKEMYPDLYK</sequence>
<dbReference type="Pfam" id="PF01497">
    <property type="entry name" value="Peripla_BP_2"/>
    <property type="match status" value="1"/>
</dbReference>
<proteinExistence type="inferred from homology"/>
<dbReference type="PANTHER" id="PTHR30535">
    <property type="entry name" value="VITAMIN B12-BINDING PROTEIN"/>
    <property type="match status" value="1"/>
</dbReference>
<dbReference type="PANTHER" id="PTHR30535:SF34">
    <property type="entry name" value="MOLYBDATE-BINDING PROTEIN MOLA"/>
    <property type="match status" value="1"/>
</dbReference>
<dbReference type="RefSeq" id="WP_093670496.1">
    <property type="nucleotide sequence ID" value="NZ_FOOY01000005.1"/>
</dbReference>
<dbReference type="SUPFAM" id="SSF53807">
    <property type="entry name" value="Helical backbone' metal receptor"/>
    <property type="match status" value="1"/>
</dbReference>
<keyword evidence="5" id="KW-1185">Reference proteome</keyword>
<evidence type="ECO:0000313" key="4">
    <source>
        <dbReference type="EMBL" id="SFG17567.1"/>
    </source>
</evidence>
<protein>
    <submittedName>
        <fullName evidence="4">Iron complex transport system substrate-binding protein</fullName>
    </submittedName>
</protein>
<dbReference type="InterPro" id="IPR050902">
    <property type="entry name" value="ABC_Transporter_SBP"/>
</dbReference>
<keyword evidence="2" id="KW-0732">Signal</keyword>
<name>A0A1I2PU69_9BACL</name>
<feature type="domain" description="Fe/B12 periplasmic-binding" evidence="3">
    <location>
        <begin position="69"/>
        <end position="336"/>
    </location>
</feature>
<dbReference type="STRING" id="269670.SAMN02982927_00906"/>
<dbReference type="Gene3D" id="3.40.50.1980">
    <property type="entry name" value="Nitrogenase molybdenum iron protein domain"/>
    <property type="match status" value="2"/>
</dbReference>
<reference evidence="5" key="1">
    <citation type="submission" date="2016-10" db="EMBL/GenBank/DDBJ databases">
        <authorList>
            <person name="Varghese N."/>
            <person name="Submissions S."/>
        </authorList>
    </citation>
    <scope>NUCLEOTIDE SEQUENCE [LARGE SCALE GENOMIC DNA]</scope>
    <source>
        <strain evidence="5">ATCC 700379</strain>
    </source>
</reference>
<dbReference type="EMBL" id="FOOY01000005">
    <property type="protein sequence ID" value="SFG17567.1"/>
    <property type="molecule type" value="Genomic_DNA"/>
</dbReference>
<feature type="signal peptide" evidence="2">
    <location>
        <begin position="1"/>
        <end position="24"/>
    </location>
</feature>
<feature type="chain" id="PRO_5011577979" evidence="2">
    <location>
        <begin position="25"/>
        <end position="338"/>
    </location>
</feature>
<dbReference type="PROSITE" id="PS51257">
    <property type="entry name" value="PROKAR_LIPOPROTEIN"/>
    <property type="match status" value="1"/>
</dbReference>
<comment type="similarity">
    <text evidence="1">Belongs to the bacterial solute-binding protein 8 family.</text>
</comment>
<evidence type="ECO:0000256" key="2">
    <source>
        <dbReference type="SAM" id="SignalP"/>
    </source>
</evidence>
<evidence type="ECO:0000259" key="3">
    <source>
        <dbReference type="PROSITE" id="PS50983"/>
    </source>
</evidence>
<dbReference type="OrthoDB" id="356537at2"/>
<evidence type="ECO:0000256" key="1">
    <source>
        <dbReference type="ARBA" id="ARBA00008814"/>
    </source>
</evidence>
<dbReference type="Proteomes" id="UP000198752">
    <property type="component" value="Unassembled WGS sequence"/>
</dbReference>
<dbReference type="AlphaFoldDB" id="A0A1I2PU69"/>
<dbReference type="InterPro" id="IPR002491">
    <property type="entry name" value="ABC_transptr_periplasmic_BD"/>
</dbReference>
<organism evidence="4 5">
    <name type="scientific">Sporolactobacillus nakayamae</name>
    <dbReference type="NCBI Taxonomy" id="269670"/>
    <lineage>
        <taxon>Bacteria</taxon>
        <taxon>Bacillati</taxon>
        <taxon>Bacillota</taxon>
        <taxon>Bacilli</taxon>
        <taxon>Bacillales</taxon>
        <taxon>Sporolactobacillaceae</taxon>
        <taxon>Sporolactobacillus</taxon>
    </lineage>
</organism>
<gene>
    <name evidence="4" type="ORF">SAMN02982927_00906</name>
</gene>
<evidence type="ECO:0000313" key="5">
    <source>
        <dbReference type="Proteomes" id="UP000198752"/>
    </source>
</evidence>
<dbReference type="PROSITE" id="PS50983">
    <property type="entry name" value="FE_B12_PBP"/>
    <property type="match status" value="1"/>
</dbReference>